<dbReference type="Gene3D" id="1.10.506.10">
    <property type="entry name" value="GTPase Activation - p120gap, domain 1"/>
    <property type="match status" value="1"/>
</dbReference>
<feature type="domain" description="Plexin cytoplasmic RasGAP" evidence="1">
    <location>
        <begin position="1"/>
        <end position="121"/>
    </location>
</feature>
<dbReference type="InterPro" id="IPR008936">
    <property type="entry name" value="Rho_GTPase_activation_prot"/>
</dbReference>
<gene>
    <name evidence="2" type="ORF">SPARVUS_LOCUS2445009</name>
</gene>
<evidence type="ECO:0000313" key="2">
    <source>
        <dbReference type="EMBL" id="CAI9544271.1"/>
    </source>
</evidence>
<dbReference type="PANTHER" id="PTHR22625">
    <property type="entry name" value="PLEXIN"/>
    <property type="match status" value="1"/>
</dbReference>
<feature type="non-terminal residue" evidence="2">
    <location>
        <position position="1"/>
    </location>
</feature>
<accession>A0ABN9B9K6</accession>
<evidence type="ECO:0000313" key="3">
    <source>
        <dbReference type="Proteomes" id="UP001162483"/>
    </source>
</evidence>
<reference evidence="2" key="1">
    <citation type="submission" date="2023-05" db="EMBL/GenBank/DDBJ databases">
        <authorList>
            <person name="Stuckert A."/>
        </authorList>
    </citation>
    <scope>NUCLEOTIDE SEQUENCE</scope>
</reference>
<proteinExistence type="predicted"/>
<dbReference type="EMBL" id="CATNWA010002982">
    <property type="protein sequence ID" value="CAI9544271.1"/>
    <property type="molecule type" value="Genomic_DNA"/>
</dbReference>
<evidence type="ECO:0000259" key="1">
    <source>
        <dbReference type="Pfam" id="PF08337"/>
    </source>
</evidence>
<organism evidence="2 3">
    <name type="scientific">Staurois parvus</name>
    <dbReference type="NCBI Taxonomy" id="386267"/>
    <lineage>
        <taxon>Eukaryota</taxon>
        <taxon>Metazoa</taxon>
        <taxon>Chordata</taxon>
        <taxon>Craniata</taxon>
        <taxon>Vertebrata</taxon>
        <taxon>Euteleostomi</taxon>
        <taxon>Amphibia</taxon>
        <taxon>Batrachia</taxon>
        <taxon>Anura</taxon>
        <taxon>Neobatrachia</taxon>
        <taxon>Ranoidea</taxon>
        <taxon>Ranidae</taxon>
        <taxon>Staurois</taxon>
    </lineage>
</organism>
<protein>
    <recommendedName>
        <fullName evidence="1">Plexin cytoplasmic RasGAP domain-containing protein</fullName>
    </recommendedName>
</protein>
<feature type="non-terminal residue" evidence="2">
    <location>
        <position position="121"/>
    </location>
</feature>
<dbReference type="Proteomes" id="UP001162483">
    <property type="component" value="Unassembled WGS sequence"/>
</dbReference>
<dbReference type="InterPro" id="IPR031148">
    <property type="entry name" value="Plexin"/>
</dbReference>
<comment type="caution">
    <text evidence="2">The sequence shown here is derived from an EMBL/GenBank/DDBJ whole genome shotgun (WGS) entry which is preliminary data.</text>
</comment>
<dbReference type="InterPro" id="IPR013548">
    <property type="entry name" value="Plexin_cytoplasmic_RasGAP_dom"/>
</dbReference>
<sequence>IPFFDYKHFALKTFFPESDGNRQDLSEKLCENVPSPFQKNPRIQTDENDAVSILKNLFQNQGFLVLVIHTLEKQKDFSIKDRCLFASFLTITFQNNLLYLTGLLETLMKDLIEQSSNKNPK</sequence>
<dbReference type="Pfam" id="PF08337">
    <property type="entry name" value="Plexin_cytopl"/>
    <property type="match status" value="1"/>
</dbReference>
<keyword evidence="3" id="KW-1185">Reference proteome</keyword>
<dbReference type="PANTHER" id="PTHR22625:SF44">
    <property type="entry name" value="PLEXIN-B"/>
    <property type="match status" value="1"/>
</dbReference>
<name>A0ABN9B9K6_9NEOB</name>